<dbReference type="GO" id="GO:0016297">
    <property type="term" value="F:fatty acyl-[ACP] hydrolase activity"/>
    <property type="evidence" value="ECO:0007669"/>
    <property type="project" value="InterPro"/>
</dbReference>
<keyword evidence="4" id="KW-0276">Fatty acid metabolism</keyword>
<keyword evidence="11" id="KW-1185">Reference proteome</keyword>
<dbReference type="InterPro" id="IPR045023">
    <property type="entry name" value="FATA/B"/>
</dbReference>
<dbReference type="EMBL" id="VUNQ01000041">
    <property type="protein sequence ID" value="MSU02716.1"/>
    <property type="molecule type" value="Genomic_DNA"/>
</dbReference>
<evidence type="ECO:0000256" key="4">
    <source>
        <dbReference type="ARBA" id="ARBA00022832"/>
    </source>
</evidence>
<dbReference type="PANTHER" id="PTHR31727:SF6">
    <property type="entry name" value="OLEOYL-ACYL CARRIER PROTEIN THIOESTERASE 1, CHLOROPLASTIC"/>
    <property type="match status" value="1"/>
</dbReference>
<organism evidence="10 11">
    <name type="scientific">Tissierella pigra</name>
    <dbReference type="NCBI Taxonomy" id="2607614"/>
    <lineage>
        <taxon>Bacteria</taxon>
        <taxon>Bacillati</taxon>
        <taxon>Bacillota</taxon>
        <taxon>Tissierellia</taxon>
        <taxon>Tissierellales</taxon>
        <taxon>Tissierellaceae</taxon>
        <taxon>Tissierella</taxon>
    </lineage>
</organism>
<dbReference type="CDD" id="cd00586">
    <property type="entry name" value="4HBT"/>
    <property type="match status" value="1"/>
</dbReference>
<proteinExistence type="inferred from homology"/>
<sequence>MKKYRKHFEIPYYESDKNGRLRQVSLLEYLGETSGEHTDYLGFNSEDIKELNCAWMLNRWKVKVLRYPKVKEKIIIETWTSKMDRFYANREFKIYDEENNEIGRASTVWIFIDMNKKKPVRIPTILFEKVNLVEEINFEDFYDFKKTIDIKDTLDFHVRKSDIDYNNHVNNTKYLSWVLETIPEDIYENCQLSEFELLYKKEAVYGNTILAGINILNEKNHEKDFIHKIMDIDTNEIHALGMTRWIEIK</sequence>
<dbReference type="Gene3D" id="3.10.129.10">
    <property type="entry name" value="Hotdog Thioesterase"/>
    <property type="match status" value="1"/>
</dbReference>
<dbReference type="SUPFAM" id="SSF54637">
    <property type="entry name" value="Thioesterase/thiol ester dehydrase-isomerase"/>
    <property type="match status" value="2"/>
</dbReference>
<evidence type="ECO:0000256" key="3">
    <source>
        <dbReference type="ARBA" id="ARBA00022801"/>
    </source>
</evidence>
<keyword evidence="3" id="KW-0378">Hydrolase</keyword>
<dbReference type="GO" id="GO:0000036">
    <property type="term" value="F:acyl carrier activity"/>
    <property type="evidence" value="ECO:0007669"/>
    <property type="project" value="TreeGrafter"/>
</dbReference>
<dbReference type="InterPro" id="IPR002864">
    <property type="entry name" value="Acyl-ACP_thioesterase_NHD"/>
</dbReference>
<evidence type="ECO:0000256" key="1">
    <source>
        <dbReference type="ARBA" id="ARBA00006500"/>
    </source>
</evidence>
<comment type="similarity">
    <text evidence="1">Belongs to the acyl-ACP thioesterase family.</text>
</comment>
<evidence type="ECO:0000256" key="5">
    <source>
        <dbReference type="ARBA" id="ARBA00022946"/>
    </source>
</evidence>
<keyword evidence="5" id="KW-0809">Transit peptide</keyword>
<dbReference type="Pfam" id="PF01643">
    <property type="entry name" value="Acyl-ACP_TE"/>
    <property type="match status" value="1"/>
</dbReference>
<evidence type="ECO:0000256" key="2">
    <source>
        <dbReference type="ARBA" id="ARBA00022516"/>
    </source>
</evidence>
<reference evidence="10 11" key="1">
    <citation type="submission" date="2019-09" db="EMBL/GenBank/DDBJ databases">
        <title>In-depth cultivation of the pig gut microbiome towards novel bacterial diversity and tailored functional studies.</title>
        <authorList>
            <person name="Wylensek D."/>
            <person name="Hitch T.C.A."/>
            <person name="Clavel T."/>
        </authorList>
    </citation>
    <scope>NUCLEOTIDE SEQUENCE [LARGE SCALE GENOMIC DNA]</scope>
    <source>
        <strain evidence="10 11">WCA3-693-APC-4?</strain>
    </source>
</reference>
<comment type="caution">
    <text evidence="10">The sequence shown here is derived from an EMBL/GenBank/DDBJ whole genome shotgun (WGS) entry which is preliminary data.</text>
</comment>
<dbReference type="Pfam" id="PF20791">
    <property type="entry name" value="Acyl-ACP_TE_C"/>
    <property type="match status" value="1"/>
</dbReference>
<evidence type="ECO:0000313" key="10">
    <source>
        <dbReference type="EMBL" id="MSU02716.1"/>
    </source>
</evidence>
<keyword evidence="6" id="KW-0443">Lipid metabolism</keyword>
<keyword evidence="2" id="KW-0444">Lipid biosynthesis</keyword>
<name>A0A6N7XMG9_9FIRM</name>
<dbReference type="PANTHER" id="PTHR31727">
    <property type="entry name" value="OLEOYL-ACYL CARRIER PROTEIN THIOESTERASE 1, CHLOROPLASTIC"/>
    <property type="match status" value="1"/>
</dbReference>
<protein>
    <submittedName>
        <fullName evidence="10">Acyl-ACP thioesterase</fullName>
    </submittedName>
</protein>
<dbReference type="Proteomes" id="UP000469523">
    <property type="component" value="Unassembled WGS sequence"/>
</dbReference>
<evidence type="ECO:0000256" key="6">
    <source>
        <dbReference type="ARBA" id="ARBA00023098"/>
    </source>
</evidence>
<keyword evidence="7" id="KW-0275">Fatty acid biosynthesis</keyword>
<dbReference type="RefSeq" id="WP_154441804.1">
    <property type="nucleotide sequence ID" value="NZ_JAHLPJ010000001.1"/>
</dbReference>
<gene>
    <name evidence="10" type="ORF">FYJ83_14740</name>
</gene>
<dbReference type="InterPro" id="IPR049427">
    <property type="entry name" value="Acyl-ACP_TE_C"/>
</dbReference>
<evidence type="ECO:0000256" key="7">
    <source>
        <dbReference type="ARBA" id="ARBA00023160"/>
    </source>
</evidence>
<dbReference type="AlphaFoldDB" id="A0A6N7XMG9"/>
<feature type="domain" description="Acyl-ACP thioesterase-like C-terminal" evidence="9">
    <location>
        <begin position="151"/>
        <end position="246"/>
    </location>
</feature>
<evidence type="ECO:0000259" key="9">
    <source>
        <dbReference type="Pfam" id="PF20791"/>
    </source>
</evidence>
<accession>A0A6N7XMG9</accession>
<evidence type="ECO:0000259" key="8">
    <source>
        <dbReference type="Pfam" id="PF01643"/>
    </source>
</evidence>
<dbReference type="InterPro" id="IPR029069">
    <property type="entry name" value="HotDog_dom_sf"/>
</dbReference>
<feature type="domain" description="Acyl-ACP thioesterase N-terminal hotdog" evidence="8">
    <location>
        <begin position="2"/>
        <end position="124"/>
    </location>
</feature>
<evidence type="ECO:0000313" key="11">
    <source>
        <dbReference type="Proteomes" id="UP000469523"/>
    </source>
</evidence>